<dbReference type="RefSeq" id="WP_146686098.1">
    <property type="nucleotide sequence ID" value="NZ_LT629750.1"/>
</dbReference>
<reference evidence="2" key="1">
    <citation type="submission" date="2016-10" db="EMBL/GenBank/DDBJ databases">
        <authorList>
            <person name="Varghese N."/>
            <person name="Submissions S."/>
        </authorList>
    </citation>
    <scope>NUCLEOTIDE SEQUENCE [LARGE SCALE GENOMIC DNA]</scope>
    <source>
        <strain evidence="2">GAS369</strain>
    </source>
</reference>
<accession>A0A1H1MUU5</accession>
<protein>
    <submittedName>
        <fullName evidence="1">Uncharacterized protein</fullName>
    </submittedName>
</protein>
<dbReference type="AlphaFoldDB" id="A0A1H1MUU5"/>
<proteinExistence type="predicted"/>
<name>A0A1H1MUU5_9BRAD</name>
<keyword evidence="2" id="KW-1185">Reference proteome</keyword>
<dbReference type="EMBL" id="LT629750">
    <property type="protein sequence ID" value="SDR89709.1"/>
    <property type="molecule type" value="Genomic_DNA"/>
</dbReference>
<dbReference type="Proteomes" id="UP000243904">
    <property type="component" value="Chromosome I"/>
</dbReference>
<gene>
    <name evidence="1" type="ORF">SAMN05444158_0345</name>
</gene>
<evidence type="ECO:0000313" key="1">
    <source>
        <dbReference type="EMBL" id="SDR89709.1"/>
    </source>
</evidence>
<sequence>MMEIGTKSPTSFEQRCLILNAAAHSVRQRSIRGGEDIEGWRLSRLMRDACTDTQVKLAERKYGVWLQAASGKILRNCQPGI</sequence>
<evidence type="ECO:0000313" key="2">
    <source>
        <dbReference type="Proteomes" id="UP000243904"/>
    </source>
</evidence>
<organism evidence="1 2">
    <name type="scientific">Bradyrhizobium canariense</name>
    <dbReference type="NCBI Taxonomy" id="255045"/>
    <lineage>
        <taxon>Bacteria</taxon>
        <taxon>Pseudomonadati</taxon>
        <taxon>Pseudomonadota</taxon>
        <taxon>Alphaproteobacteria</taxon>
        <taxon>Hyphomicrobiales</taxon>
        <taxon>Nitrobacteraceae</taxon>
        <taxon>Bradyrhizobium</taxon>
    </lineage>
</organism>